<protein>
    <submittedName>
        <fullName evidence="13">Ligand-gated ion channel</fullName>
    </submittedName>
</protein>
<dbReference type="SUPFAM" id="SSF81324">
    <property type="entry name" value="Voltage-gated potassium channels"/>
    <property type="match status" value="1"/>
</dbReference>
<evidence type="ECO:0000256" key="2">
    <source>
        <dbReference type="ARBA" id="ARBA00022448"/>
    </source>
</evidence>
<dbReference type="PANTHER" id="PTHR18966">
    <property type="entry name" value="IONOTROPIC GLUTAMATE RECEPTOR"/>
    <property type="match status" value="1"/>
</dbReference>
<feature type="transmembrane region" description="Helical" evidence="10">
    <location>
        <begin position="159"/>
        <end position="181"/>
    </location>
</feature>
<dbReference type="Pfam" id="PF00060">
    <property type="entry name" value="Lig_chan"/>
    <property type="match status" value="1"/>
</dbReference>
<accession>A0ABY1IQK0</accession>
<name>A0ABY1IQK0_9HYPH</name>
<keyword evidence="6 10" id="KW-0472">Membrane</keyword>
<evidence type="ECO:0000256" key="9">
    <source>
        <dbReference type="ARBA" id="ARBA00023303"/>
    </source>
</evidence>
<sequence length="378" mass="40934">MTFSVTIAGFMRLARLVVGILLSLLVLSGTAAAQSPRPVQPPAGGSPAELIIGIKLAPPFAYKRQDGTWTGLSVDLWQRIADSLQLQYRFEEVGTVQEQIAGVASGRFDAATAAITVTAEREKTVDFTQPFYATGLGIAIPASREPSWRPLLNALTSFGFVQAILALIGISLLVGLLIWLFERRDNEDFGGGVAKGMFASLWWATNAATQATTGNFGPRSVPGQVLAVVWMIGSILGIAIFTAGVTSVLTVNQLEGLVQNEGDLKSVRVGNVEASSTAAYLDATQVRHRDYPTVQAGLEALRANQIDAFVYDRPLLNWLISQDYASSLQLLDTTFVKQNYAIALPNNSALREPVNVSLIQTVESDWWKQLVFQYLGEK</sequence>
<dbReference type="SUPFAM" id="SSF53850">
    <property type="entry name" value="Periplasmic binding protein-like II"/>
    <property type="match status" value="1"/>
</dbReference>
<comment type="caution">
    <text evidence="13">The sequence shown here is derived from an EMBL/GenBank/DDBJ whole genome shotgun (WGS) entry which is preliminary data.</text>
</comment>
<dbReference type="InterPro" id="IPR001638">
    <property type="entry name" value="Solute-binding_3/MltF_N"/>
</dbReference>
<keyword evidence="4 10" id="KW-1133">Transmembrane helix</keyword>
<keyword evidence="2" id="KW-0813">Transport</keyword>
<keyword evidence="7" id="KW-0675">Receptor</keyword>
<dbReference type="SMART" id="SM00079">
    <property type="entry name" value="PBPe"/>
    <property type="match status" value="1"/>
</dbReference>
<evidence type="ECO:0000256" key="8">
    <source>
        <dbReference type="ARBA" id="ARBA00023180"/>
    </source>
</evidence>
<gene>
    <name evidence="13" type="ORF">SAMN02745911_3694</name>
</gene>
<dbReference type="Gene3D" id="3.40.190.10">
    <property type="entry name" value="Periplasmic binding protein-like II"/>
    <property type="match status" value="2"/>
</dbReference>
<feature type="transmembrane region" description="Helical" evidence="10">
    <location>
        <begin position="225"/>
        <end position="249"/>
    </location>
</feature>
<keyword evidence="8" id="KW-0325">Glycoprotein</keyword>
<reference evidence="13 14" key="1">
    <citation type="submission" date="2016-11" db="EMBL/GenBank/DDBJ databases">
        <authorList>
            <person name="Varghese N."/>
            <person name="Submissions S."/>
        </authorList>
    </citation>
    <scope>NUCLEOTIDE SEQUENCE [LARGE SCALE GENOMIC DNA]</scope>
    <source>
        <strain evidence="13 14">DSM 21988</strain>
    </source>
</reference>
<dbReference type="Gene3D" id="1.10.287.70">
    <property type="match status" value="1"/>
</dbReference>
<evidence type="ECO:0000256" key="1">
    <source>
        <dbReference type="ARBA" id="ARBA00004141"/>
    </source>
</evidence>
<dbReference type="SMART" id="SM00062">
    <property type="entry name" value="PBPb"/>
    <property type="match status" value="1"/>
</dbReference>
<evidence type="ECO:0000256" key="6">
    <source>
        <dbReference type="ARBA" id="ARBA00023136"/>
    </source>
</evidence>
<keyword evidence="5" id="KW-0406">Ion transport</keyword>
<organism evidence="13 14">
    <name type="scientific">Aureimonas altamirensis DSM 21988</name>
    <dbReference type="NCBI Taxonomy" id="1121026"/>
    <lineage>
        <taxon>Bacteria</taxon>
        <taxon>Pseudomonadati</taxon>
        <taxon>Pseudomonadota</taxon>
        <taxon>Alphaproteobacteria</taxon>
        <taxon>Hyphomicrobiales</taxon>
        <taxon>Aurantimonadaceae</taxon>
        <taxon>Aureimonas</taxon>
    </lineage>
</organism>
<evidence type="ECO:0000313" key="13">
    <source>
        <dbReference type="EMBL" id="SHJ92221.1"/>
    </source>
</evidence>
<dbReference type="Pfam" id="PF00497">
    <property type="entry name" value="SBP_bac_3"/>
    <property type="match status" value="1"/>
</dbReference>
<feature type="domain" description="Ionotropic glutamate receptor C-terminal" evidence="12">
    <location>
        <begin position="49"/>
        <end position="369"/>
    </location>
</feature>
<evidence type="ECO:0000256" key="7">
    <source>
        <dbReference type="ARBA" id="ARBA00023170"/>
    </source>
</evidence>
<evidence type="ECO:0000313" key="14">
    <source>
        <dbReference type="Proteomes" id="UP000184290"/>
    </source>
</evidence>
<dbReference type="Proteomes" id="UP000184290">
    <property type="component" value="Unassembled WGS sequence"/>
</dbReference>
<proteinExistence type="predicted"/>
<keyword evidence="9" id="KW-0407">Ion channel</keyword>
<dbReference type="InterPro" id="IPR001320">
    <property type="entry name" value="Iontro_rcpt_C"/>
</dbReference>
<comment type="subcellular location">
    <subcellularLocation>
        <location evidence="1">Membrane</location>
        <topology evidence="1">Multi-pass membrane protein</topology>
    </subcellularLocation>
</comment>
<evidence type="ECO:0000256" key="10">
    <source>
        <dbReference type="SAM" id="Phobius"/>
    </source>
</evidence>
<keyword evidence="3 10" id="KW-0812">Transmembrane</keyword>
<evidence type="ECO:0000259" key="12">
    <source>
        <dbReference type="SMART" id="SM00079"/>
    </source>
</evidence>
<dbReference type="EMBL" id="FQZC01000005">
    <property type="protein sequence ID" value="SHJ92221.1"/>
    <property type="molecule type" value="Genomic_DNA"/>
</dbReference>
<dbReference type="InterPro" id="IPR015683">
    <property type="entry name" value="Ionotropic_Glu_rcpt"/>
</dbReference>
<evidence type="ECO:0000259" key="11">
    <source>
        <dbReference type="SMART" id="SM00062"/>
    </source>
</evidence>
<evidence type="ECO:0000256" key="3">
    <source>
        <dbReference type="ARBA" id="ARBA00022692"/>
    </source>
</evidence>
<keyword evidence="14" id="KW-1185">Reference proteome</keyword>
<feature type="domain" description="Solute-binding protein family 3/N-terminal" evidence="11">
    <location>
        <begin position="49"/>
        <end position="378"/>
    </location>
</feature>
<evidence type="ECO:0000256" key="5">
    <source>
        <dbReference type="ARBA" id="ARBA00023065"/>
    </source>
</evidence>
<evidence type="ECO:0000256" key="4">
    <source>
        <dbReference type="ARBA" id="ARBA00022989"/>
    </source>
</evidence>
<dbReference type="RefSeq" id="WP_244489457.1">
    <property type="nucleotide sequence ID" value="NZ_FQZC01000005.1"/>
</dbReference>